<accession>A0AA36D5A6</accession>
<evidence type="ECO:0000313" key="2">
    <source>
        <dbReference type="EMBL" id="CAJ0579944.1"/>
    </source>
</evidence>
<sequence>MSQPPPYYNQQPGFNPQPYNPYNQQAAPYPAGYSNQPQPQIIYREAPRRNDSWPGDDCCCKWLATLACGCLLGEMFCDGPCLCCYIPIPCPRFGRR</sequence>
<dbReference type="Proteomes" id="UP001177023">
    <property type="component" value="Unassembled WGS sequence"/>
</dbReference>
<proteinExistence type="predicted"/>
<name>A0AA36D5A6_9BILA</name>
<evidence type="ECO:0000256" key="1">
    <source>
        <dbReference type="SAM" id="MobiDB-lite"/>
    </source>
</evidence>
<gene>
    <name evidence="2" type="ORF">MSPICULIGERA_LOCUS18147</name>
</gene>
<feature type="non-terminal residue" evidence="2">
    <location>
        <position position="96"/>
    </location>
</feature>
<dbReference type="AlphaFoldDB" id="A0AA36D5A6"/>
<comment type="caution">
    <text evidence="2">The sequence shown here is derived from an EMBL/GenBank/DDBJ whole genome shotgun (WGS) entry which is preliminary data.</text>
</comment>
<evidence type="ECO:0000313" key="3">
    <source>
        <dbReference type="Proteomes" id="UP001177023"/>
    </source>
</evidence>
<organism evidence="2 3">
    <name type="scientific">Mesorhabditis spiculigera</name>
    <dbReference type="NCBI Taxonomy" id="96644"/>
    <lineage>
        <taxon>Eukaryota</taxon>
        <taxon>Metazoa</taxon>
        <taxon>Ecdysozoa</taxon>
        <taxon>Nematoda</taxon>
        <taxon>Chromadorea</taxon>
        <taxon>Rhabditida</taxon>
        <taxon>Rhabditina</taxon>
        <taxon>Rhabditomorpha</taxon>
        <taxon>Rhabditoidea</taxon>
        <taxon>Rhabditidae</taxon>
        <taxon>Mesorhabditinae</taxon>
        <taxon>Mesorhabditis</taxon>
    </lineage>
</organism>
<dbReference type="EMBL" id="CATQJA010002657">
    <property type="protein sequence ID" value="CAJ0579944.1"/>
    <property type="molecule type" value="Genomic_DNA"/>
</dbReference>
<reference evidence="2" key="1">
    <citation type="submission" date="2023-06" db="EMBL/GenBank/DDBJ databases">
        <authorList>
            <person name="Delattre M."/>
        </authorList>
    </citation>
    <scope>NUCLEOTIDE SEQUENCE</scope>
    <source>
        <strain evidence="2">AF72</strain>
    </source>
</reference>
<keyword evidence="3" id="KW-1185">Reference proteome</keyword>
<feature type="region of interest" description="Disordered" evidence="1">
    <location>
        <begin position="1"/>
        <end position="37"/>
    </location>
</feature>
<protein>
    <submittedName>
        <fullName evidence="2">Uncharacterized protein</fullName>
    </submittedName>
</protein>